<dbReference type="EMBL" id="JACGWN010000005">
    <property type="protein sequence ID" value="KAL0448889.1"/>
    <property type="molecule type" value="Genomic_DNA"/>
</dbReference>
<evidence type="ECO:0008006" key="2">
    <source>
        <dbReference type="Google" id="ProtNLM"/>
    </source>
</evidence>
<dbReference type="PANTHER" id="PTHR33437:SF2">
    <property type="entry name" value="OS06G0361200 PROTEIN"/>
    <property type="match status" value="1"/>
</dbReference>
<gene>
    <name evidence="1" type="ORF">Slati_1445300</name>
</gene>
<accession>A0AAW2X6P1</accession>
<name>A0AAW2X6P1_9LAMI</name>
<reference evidence="1" key="1">
    <citation type="submission" date="2020-06" db="EMBL/GenBank/DDBJ databases">
        <authorList>
            <person name="Li T."/>
            <person name="Hu X."/>
            <person name="Zhang T."/>
            <person name="Song X."/>
            <person name="Zhang H."/>
            <person name="Dai N."/>
            <person name="Sheng W."/>
            <person name="Hou X."/>
            <person name="Wei L."/>
        </authorList>
    </citation>
    <scope>NUCLEOTIDE SEQUENCE</scope>
    <source>
        <strain evidence="1">KEN1</strain>
        <tissue evidence="1">Leaf</tissue>
    </source>
</reference>
<sequence length="163" mass="19220">MTNDRHRPTLKELQEKEYPFPDSGVPYIFNELLKRKLIKLPESKRLDEAGRVDDPKYYKYHRVVSHPIKRCFVVKKKIMALAKEGKIILNIEETTCMNLASIIAANNRHVSKEKQEVKQSSTTTLSTLEFGNFEPIEVLIVNKKNEIPTEDVYRWILVKHRWR</sequence>
<dbReference type="AlphaFoldDB" id="A0AAW2X6P1"/>
<dbReference type="PANTHER" id="PTHR33437">
    <property type="entry name" value="OS06G0361200 PROTEIN"/>
    <property type="match status" value="1"/>
</dbReference>
<evidence type="ECO:0000313" key="1">
    <source>
        <dbReference type="EMBL" id="KAL0448889.1"/>
    </source>
</evidence>
<organism evidence="1">
    <name type="scientific">Sesamum latifolium</name>
    <dbReference type="NCBI Taxonomy" id="2727402"/>
    <lineage>
        <taxon>Eukaryota</taxon>
        <taxon>Viridiplantae</taxon>
        <taxon>Streptophyta</taxon>
        <taxon>Embryophyta</taxon>
        <taxon>Tracheophyta</taxon>
        <taxon>Spermatophyta</taxon>
        <taxon>Magnoliopsida</taxon>
        <taxon>eudicotyledons</taxon>
        <taxon>Gunneridae</taxon>
        <taxon>Pentapetalae</taxon>
        <taxon>asterids</taxon>
        <taxon>lamiids</taxon>
        <taxon>Lamiales</taxon>
        <taxon>Pedaliaceae</taxon>
        <taxon>Sesamum</taxon>
    </lineage>
</organism>
<comment type="caution">
    <text evidence="1">The sequence shown here is derived from an EMBL/GenBank/DDBJ whole genome shotgun (WGS) entry which is preliminary data.</text>
</comment>
<reference evidence="1" key="2">
    <citation type="journal article" date="2024" name="Plant">
        <title>Genomic evolution and insights into agronomic trait innovations of Sesamum species.</title>
        <authorList>
            <person name="Miao H."/>
            <person name="Wang L."/>
            <person name="Qu L."/>
            <person name="Liu H."/>
            <person name="Sun Y."/>
            <person name="Le M."/>
            <person name="Wang Q."/>
            <person name="Wei S."/>
            <person name="Zheng Y."/>
            <person name="Lin W."/>
            <person name="Duan Y."/>
            <person name="Cao H."/>
            <person name="Xiong S."/>
            <person name="Wang X."/>
            <person name="Wei L."/>
            <person name="Li C."/>
            <person name="Ma Q."/>
            <person name="Ju M."/>
            <person name="Zhao R."/>
            <person name="Li G."/>
            <person name="Mu C."/>
            <person name="Tian Q."/>
            <person name="Mei H."/>
            <person name="Zhang T."/>
            <person name="Gao T."/>
            <person name="Zhang H."/>
        </authorList>
    </citation>
    <scope>NUCLEOTIDE SEQUENCE</scope>
    <source>
        <strain evidence="1">KEN1</strain>
    </source>
</reference>
<proteinExistence type="predicted"/>
<protein>
    <recommendedName>
        <fullName evidence="2">Retrotransposon gag protein</fullName>
    </recommendedName>
</protein>